<comment type="similarity">
    <text evidence="6">Belongs to the exbB/tolQ family.</text>
</comment>
<gene>
    <name evidence="9" type="ORF">VITFI_CDS1875</name>
</gene>
<keyword evidence="10" id="KW-1185">Reference proteome</keyword>
<feature type="transmembrane region" description="Helical" evidence="7">
    <location>
        <begin position="6"/>
        <end position="34"/>
    </location>
</feature>
<dbReference type="KEGG" id="vff:VITFI_CDS1875"/>
<keyword evidence="9" id="KW-0969">Cilium</keyword>
<protein>
    <submittedName>
        <fullName evidence="9">Flagellar motor protein MotA</fullName>
    </submittedName>
</protein>
<evidence type="ECO:0000256" key="4">
    <source>
        <dbReference type="ARBA" id="ARBA00022989"/>
    </source>
</evidence>
<dbReference type="Proteomes" id="UP000199729">
    <property type="component" value="Chromosome"/>
</dbReference>
<dbReference type="GO" id="GO:0017038">
    <property type="term" value="P:protein import"/>
    <property type="evidence" value="ECO:0007669"/>
    <property type="project" value="TreeGrafter"/>
</dbReference>
<evidence type="ECO:0000313" key="9">
    <source>
        <dbReference type="EMBL" id="ASM77653.1"/>
    </source>
</evidence>
<keyword evidence="4 7" id="KW-1133">Transmembrane helix</keyword>
<keyword evidence="5 7" id="KW-0472">Membrane</keyword>
<dbReference type="InterPro" id="IPR002898">
    <property type="entry name" value="MotA_ExbB_proton_chnl"/>
</dbReference>
<dbReference type="PANTHER" id="PTHR30625">
    <property type="entry name" value="PROTEIN TOLQ"/>
    <property type="match status" value="1"/>
</dbReference>
<keyword evidence="9" id="KW-0966">Cell projection</keyword>
<evidence type="ECO:0000256" key="3">
    <source>
        <dbReference type="ARBA" id="ARBA00022692"/>
    </source>
</evidence>
<feature type="transmembrane region" description="Helical" evidence="7">
    <location>
        <begin position="159"/>
        <end position="180"/>
    </location>
</feature>
<organism evidence="9 10">
    <name type="scientific">Vitreoscilla filiformis</name>
    <dbReference type="NCBI Taxonomy" id="63"/>
    <lineage>
        <taxon>Bacteria</taxon>
        <taxon>Pseudomonadati</taxon>
        <taxon>Pseudomonadota</taxon>
        <taxon>Betaproteobacteria</taxon>
        <taxon>Neisseriales</taxon>
        <taxon>Neisseriaceae</taxon>
        <taxon>Vitreoscilla</taxon>
    </lineage>
</organism>
<evidence type="ECO:0000259" key="8">
    <source>
        <dbReference type="Pfam" id="PF01618"/>
    </source>
</evidence>
<name>A0A221KFS7_VITFI</name>
<accession>A0A221KFS7</accession>
<feature type="domain" description="MotA/TolQ/ExbB proton channel" evidence="8">
    <location>
        <begin position="73"/>
        <end position="197"/>
    </location>
</feature>
<dbReference type="InterPro" id="IPR050790">
    <property type="entry name" value="ExbB/TolQ_transport"/>
</dbReference>
<keyword evidence="2" id="KW-1003">Cell membrane</keyword>
<feature type="transmembrane region" description="Helical" evidence="7">
    <location>
        <begin position="115"/>
        <end position="139"/>
    </location>
</feature>
<dbReference type="PANTHER" id="PTHR30625:SF11">
    <property type="entry name" value="MOTA_TOLQ_EXBB PROTON CHANNEL DOMAIN-CONTAINING PROTEIN"/>
    <property type="match status" value="1"/>
</dbReference>
<keyword evidence="6" id="KW-0813">Transport</keyword>
<evidence type="ECO:0000256" key="7">
    <source>
        <dbReference type="SAM" id="Phobius"/>
    </source>
</evidence>
<keyword evidence="9" id="KW-0282">Flagellum</keyword>
<evidence type="ECO:0000256" key="1">
    <source>
        <dbReference type="ARBA" id="ARBA00004651"/>
    </source>
</evidence>
<evidence type="ECO:0000256" key="6">
    <source>
        <dbReference type="RuleBase" id="RU004057"/>
    </source>
</evidence>
<evidence type="ECO:0000313" key="10">
    <source>
        <dbReference type="Proteomes" id="UP000199729"/>
    </source>
</evidence>
<reference evidence="9 10" key="1">
    <citation type="submission" date="2017-07" db="EMBL/GenBank/DDBJ databases">
        <title>Complete Genome Sequence of the cosmetic ferment Vitreoscilla filiformis (ATCC15551).</title>
        <authorList>
            <person name="Contreras S."/>
            <person name="Sagory-Zalkind P."/>
            <person name="Blanquart H."/>
            <person name="Iltis A."/>
            <person name="Morand S.C."/>
        </authorList>
    </citation>
    <scope>NUCLEOTIDE SEQUENCE [LARGE SCALE GENOMIC DNA]</scope>
    <source>
        <strain evidence="9 10">ATCC 15551</strain>
    </source>
</reference>
<evidence type="ECO:0000256" key="5">
    <source>
        <dbReference type="ARBA" id="ARBA00023136"/>
    </source>
</evidence>
<comment type="subcellular location">
    <subcellularLocation>
        <location evidence="1">Cell membrane</location>
        <topology evidence="1">Multi-pass membrane protein</topology>
    </subcellularLocation>
    <subcellularLocation>
        <location evidence="6">Membrane</location>
        <topology evidence="6">Multi-pass membrane protein</topology>
    </subcellularLocation>
</comment>
<dbReference type="EMBL" id="CP022423">
    <property type="protein sequence ID" value="ASM77653.1"/>
    <property type="molecule type" value="Genomic_DNA"/>
</dbReference>
<evidence type="ECO:0000256" key="2">
    <source>
        <dbReference type="ARBA" id="ARBA00022475"/>
    </source>
</evidence>
<dbReference type="GO" id="GO:0005886">
    <property type="term" value="C:plasma membrane"/>
    <property type="evidence" value="ECO:0007669"/>
    <property type="project" value="UniProtKB-SubCell"/>
</dbReference>
<sequence>MSLEEVALFSIVQAAGWPIWPLIFCSVIALALVLERLVSLRRARIAPTGLVTEVIGVCRAGIPGPEVIDKLAANSLLGKVLAAGLRQATRTNDPELLRRAFETAGRSAAHQLERYLNALATIATAAPLLGLLGTVIGMIEIFGAQAPGSNGTNPAQLAHGISVALYNTAFGLMVAIPSLMAHRYFRSRVSGLLHDMEQAADQLLHRLVHPQLAPSQPNR</sequence>
<keyword evidence="3 7" id="KW-0812">Transmembrane</keyword>
<dbReference type="Pfam" id="PF01618">
    <property type="entry name" value="MotA_ExbB"/>
    <property type="match status" value="1"/>
</dbReference>
<dbReference type="AlphaFoldDB" id="A0A221KFS7"/>
<proteinExistence type="inferred from homology"/>
<keyword evidence="6" id="KW-0653">Protein transport</keyword>